<accession>A0AAV4U6R9</accession>
<comment type="caution">
    <text evidence="1">The sequence shown here is derived from an EMBL/GenBank/DDBJ whole genome shotgun (WGS) entry which is preliminary data.</text>
</comment>
<evidence type="ECO:0000313" key="2">
    <source>
        <dbReference type="Proteomes" id="UP001054945"/>
    </source>
</evidence>
<protein>
    <submittedName>
        <fullName evidence="1">Uncharacterized protein</fullName>
    </submittedName>
</protein>
<proteinExistence type="predicted"/>
<gene>
    <name evidence="1" type="ORF">CEXT_634601</name>
</gene>
<reference evidence="1 2" key="1">
    <citation type="submission" date="2021-06" db="EMBL/GenBank/DDBJ databases">
        <title>Caerostris extrusa draft genome.</title>
        <authorList>
            <person name="Kono N."/>
            <person name="Arakawa K."/>
        </authorList>
    </citation>
    <scope>NUCLEOTIDE SEQUENCE [LARGE SCALE GENOMIC DNA]</scope>
</reference>
<dbReference type="AlphaFoldDB" id="A0AAV4U6R9"/>
<dbReference type="Proteomes" id="UP001054945">
    <property type="component" value="Unassembled WGS sequence"/>
</dbReference>
<sequence length="90" mass="10115">MWDFCRNNLFSPISEKMIDAGPGVCLSLRVALDEIFDVSLLKTSSIVLYHALRKVISPLLVVGDKGNESYFRCEVNQGIPLSIIVFIERI</sequence>
<organism evidence="1 2">
    <name type="scientific">Caerostris extrusa</name>
    <name type="common">Bark spider</name>
    <name type="synonym">Caerostris bankana</name>
    <dbReference type="NCBI Taxonomy" id="172846"/>
    <lineage>
        <taxon>Eukaryota</taxon>
        <taxon>Metazoa</taxon>
        <taxon>Ecdysozoa</taxon>
        <taxon>Arthropoda</taxon>
        <taxon>Chelicerata</taxon>
        <taxon>Arachnida</taxon>
        <taxon>Araneae</taxon>
        <taxon>Araneomorphae</taxon>
        <taxon>Entelegynae</taxon>
        <taxon>Araneoidea</taxon>
        <taxon>Araneidae</taxon>
        <taxon>Caerostris</taxon>
    </lineage>
</organism>
<name>A0AAV4U6R9_CAEEX</name>
<dbReference type="EMBL" id="BPLR01012366">
    <property type="protein sequence ID" value="GIY53428.1"/>
    <property type="molecule type" value="Genomic_DNA"/>
</dbReference>
<evidence type="ECO:0000313" key="1">
    <source>
        <dbReference type="EMBL" id="GIY53428.1"/>
    </source>
</evidence>
<keyword evidence="2" id="KW-1185">Reference proteome</keyword>